<dbReference type="Proteomes" id="UP000800036">
    <property type="component" value="Unassembled WGS sequence"/>
</dbReference>
<accession>A0A6A5VGJ1</accession>
<name>A0A6A5VGJ1_9PLEO</name>
<proteinExistence type="predicted"/>
<gene>
    <name evidence="1" type="ORF">BU23DRAFT_68807</name>
</gene>
<organism evidence="1 2">
    <name type="scientific">Bimuria novae-zelandiae CBS 107.79</name>
    <dbReference type="NCBI Taxonomy" id="1447943"/>
    <lineage>
        <taxon>Eukaryota</taxon>
        <taxon>Fungi</taxon>
        <taxon>Dikarya</taxon>
        <taxon>Ascomycota</taxon>
        <taxon>Pezizomycotina</taxon>
        <taxon>Dothideomycetes</taxon>
        <taxon>Pleosporomycetidae</taxon>
        <taxon>Pleosporales</taxon>
        <taxon>Massarineae</taxon>
        <taxon>Didymosphaeriaceae</taxon>
        <taxon>Bimuria</taxon>
    </lineage>
</organism>
<sequence>MNVESCIQLHNAIAAHALRNRPRDHQHRVQRNWFAAHNLDPSSPSLDFAIDDNLRTFLEGIEVIVLEEHQHSAFTPFLVGIAGPDELRPQQWEDCDDYDDEIILLYKSSSLNYKTGGLVLSLATHKSVV</sequence>
<dbReference type="AlphaFoldDB" id="A0A6A5VGJ1"/>
<dbReference type="EMBL" id="ML976669">
    <property type="protein sequence ID" value="KAF1975838.1"/>
    <property type="molecule type" value="Genomic_DNA"/>
</dbReference>
<evidence type="ECO:0000313" key="2">
    <source>
        <dbReference type="Proteomes" id="UP000800036"/>
    </source>
</evidence>
<keyword evidence="2" id="KW-1185">Reference proteome</keyword>
<reference evidence="1" key="1">
    <citation type="journal article" date="2020" name="Stud. Mycol.">
        <title>101 Dothideomycetes genomes: a test case for predicting lifestyles and emergence of pathogens.</title>
        <authorList>
            <person name="Haridas S."/>
            <person name="Albert R."/>
            <person name="Binder M."/>
            <person name="Bloem J."/>
            <person name="Labutti K."/>
            <person name="Salamov A."/>
            <person name="Andreopoulos B."/>
            <person name="Baker S."/>
            <person name="Barry K."/>
            <person name="Bills G."/>
            <person name="Bluhm B."/>
            <person name="Cannon C."/>
            <person name="Castanera R."/>
            <person name="Culley D."/>
            <person name="Daum C."/>
            <person name="Ezra D."/>
            <person name="Gonzalez J."/>
            <person name="Henrissat B."/>
            <person name="Kuo A."/>
            <person name="Liang C."/>
            <person name="Lipzen A."/>
            <person name="Lutzoni F."/>
            <person name="Magnuson J."/>
            <person name="Mondo S."/>
            <person name="Nolan M."/>
            <person name="Ohm R."/>
            <person name="Pangilinan J."/>
            <person name="Park H.-J."/>
            <person name="Ramirez L."/>
            <person name="Alfaro M."/>
            <person name="Sun H."/>
            <person name="Tritt A."/>
            <person name="Yoshinaga Y."/>
            <person name="Zwiers L.-H."/>
            <person name="Turgeon B."/>
            <person name="Goodwin S."/>
            <person name="Spatafora J."/>
            <person name="Crous P."/>
            <person name="Grigoriev I."/>
        </authorList>
    </citation>
    <scope>NUCLEOTIDE SEQUENCE</scope>
    <source>
        <strain evidence="1">CBS 107.79</strain>
    </source>
</reference>
<evidence type="ECO:0000313" key="1">
    <source>
        <dbReference type="EMBL" id="KAF1975838.1"/>
    </source>
</evidence>
<dbReference type="OrthoDB" id="3029470at2759"/>
<protein>
    <submittedName>
        <fullName evidence="1">Uncharacterized protein</fullName>
    </submittedName>
</protein>